<dbReference type="UniPathway" id="UPA00659"/>
<dbReference type="SUPFAM" id="SSF52096">
    <property type="entry name" value="ClpP/crotonase"/>
    <property type="match status" value="1"/>
</dbReference>
<dbReference type="CTD" id="20320217"/>
<feature type="domain" description="MJ1316 RNA cyclic group end recognition" evidence="7">
    <location>
        <begin position="36"/>
        <end position="109"/>
    </location>
</feature>
<dbReference type="FunFam" id="1.10.12.10:FF:000004">
    <property type="entry name" value="Delta3,5-delta2,4-dienoyl-CoA isomerase"/>
    <property type="match status" value="1"/>
</dbReference>
<comment type="pathway">
    <text evidence="1">Lipid metabolism; fatty acid beta-oxidation.</text>
</comment>
<sequence length="554" mass="62338">MDQLTPTPINQQGSKKYQIKQTTPDAKKKRSKRTPMRTAMDVVNRIIWDDEIPQDAVTIGYEDRFLGILEKPFEAFSWEPLDSLDYYTFGIPEHRIQYFKYKNNVIWDKRILLDNVFGSQGSGITIHNVIRQQNEDEESHIAMNQIDSPESDIEDDGITVWTGTSGDNPRLDRADKNVPNEDSDEDTDDADAYWQNKLRPNFFICHRIDSSEFVEQAVKLQSHVCKCEPAFKSCCIPPAAYHMTLRTLRLDNAEQVSECVCALKSAHEELQDLLPTEPLSIRGIGNFHGRVVYAAVEPNQQLVNFVDHLDLVLNSCGLRPTDGRDFVPHITLVKVSMLRFGPFFPGMDVSVFPSIFAEAHSKDSARFALALRRIVEDMQETFNWLEKCNKPVIAAIHGACVGGAVDMVCAADIRYASEDAWFQVKELELGIAADIGTLQRLPLLLGSDSLARELIYTARRFDASEALACGFVSRMFKTPEETVQEAINTAVQIGNHSPIAVQTTKRSLLFSRDHGVMEGLDQLADMNQVMLQSTDVVKAIQAAAKKQKAEFDEC</sequence>
<dbReference type="GeneID" id="20320217"/>
<keyword evidence="3" id="KW-0276">Fatty acid metabolism</keyword>
<dbReference type="Gene3D" id="1.10.12.10">
    <property type="entry name" value="Lyase 2-enoyl-coa Hydratase, Chain A, domain 2"/>
    <property type="match status" value="1"/>
</dbReference>
<evidence type="ECO:0000256" key="6">
    <source>
        <dbReference type="SAM" id="MobiDB-lite"/>
    </source>
</evidence>
<evidence type="ECO:0000256" key="3">
    <source>
        <dbReference type="ARBA" id="ARBA00022832"/>
    </source>
</evidence>
<dbReference type="OrthoDB" id="10263155at2759"/>
<evidence type="ECO:0000256" key="1">
    <source>
        <dbReference type="ARBA" id="ARBA00005005"/>
    </source>
</evidence>
<dbReference type="EMBL" id="KL596739">
    <property type="protein sequence ID" value="KER26752.1"/>
    <property type="molecule type" value="Genomic_DNA"/>
</dbReference>
<dbReference type="Pfam" id="PF04457">
    <property type="entry name" value="MJ1316"/>
    <property type="match status" value="1"/>
</dbReference>
<protein>
    <recommendedName>
        <fullName evidence="11">Enoyl-CoA hydratase/isomerase family protein</fullName>
    </recommendedName>
</protein>
<dbReference type="InterPro" id="IPR019510">
    <property type="entry name" value="AKAP7-like_phosphoesterase"/>
</dbReference>
<dbReference type="InterPro" id="IPR029045">
    <property type="entry name" value="ClpP/crotonase-like_dom_sf"/>
</dbReference>
<comment type="similarity">
    <text evidence="2">Belongs to the enoyl-CoA hydratase/isomerase family.</text>
</comment>
<evidence type="ECO:0000256" key="2">
    <source>
        <dbReference type="ARBA" id="ARBA00005254"/>
    </source>
</evidence>
<dbReference type="PANTHER" id="PTHR43149">
    <property type="entry name" value="ENOYL-COA HYDRATASE"/>
    <property type="match status" value="1"/>
</dbReference>
<keyword evidence="5" id="KW-0413">Isomerase</keyword>
<evidence type="ECO:0000256" key="4">
    <source>
        <dbReference type="ARBA" id="ARBA00023098"/>
    </source>
</evidence>
<dbReference type="PANTHER" id="PTHR43149:SF1">
    <property type="entry name" value="DELTA(3,5)-DELTA(2,4)-DIENOYL-COA ISOMERASE, MITOCHONDRIAL"/>
    <property type="match status" value="1"/>
</dbReference>
<dbReference type="InterPro" id="IPR009097">
    <property type="entry name" value="Cyclic_Pdiesterase"/>
</dbReference>
<dbReference type="InterPro" id="IPR045002">
    <property type="entry name" value="Ech1-like"/>
</dbReference>
<dbReference type="Gene3D" id="3.90.1140.10">
    <property type="entry name" value="Cyclic phosphodiesterase"/>
    <property type="match status" value="1"/>
</dbReference>
<dbReference type="KEGG" id="ovi:T265_06035"/>
<proteinExistence type="inferred from homology"/>
<feature type="compositionally biased region" description="Basic and acidic residues" evidence="6">
    <location>
        <begin position="169"/>
        <end position="179"/>
    </location>
</feature>
<feature type="region of interest" description="Disordered" evidence="6">
    <location>
        <begin position="145"/>
        <end position="189"/>
    </location>
</feature>
<dbReference type="InterPro" id="IPR040459">
    <property type="entry name" value="MJ1316"/>
</dbReference>
<keyword evidence="4" id="KW-0443">Lipid metabolism</keyword>
<reference evidence="9 10" key="1">
    <citation type="submission" date="2013-11" db="EMBL/GenBank/DDBJ databases">
        <title>Opisthorchis viverrini - life in the bile duct.</title>
        <authorList>
            <person name="Young N.D."/>
            <person name="Nagarajan N."/>
            <person name="Lin S.J."/>
            <person name="Korhonen P.K."/>
            <person name="Jex A.R."/>
            <person name="Hall R.S."/>
            <person name="Safavi-Hemami H."/>
            <person name="Kaewkong W."/>
            <person name="Bertrand D."/>
            <person name="Gao S."/>
            <person name="Seet Q."/>
            <person name="Wongkham S."/>
            <person name="Teh B.T."/>
            <person name="Wongkham C."/>
            <person name="Intapan P.M."/>
            <person name="Maleewong W."/>
            <person name="Yang X."/>
            <person name="Hu M."/>
            <person name="Wang Z."/>
            <person name="Hofmann A."/>
            <person name="Sternberg P.W."/>
            <person name="Tan P."/>
            <person name="Wang J."/>
            <person name="Gasser R.B."/>
        </authorList>
    </citation>
    <scope>NUCLEOTIDE SEQUENCE [LARGE SCALE GENOMIC DNA]</scope>
</reference>
<dbReference type="Gene3D" id="3.90.226.20">
    <property type="match status" value="1"/>
</dbReference>
<dbReference type="InterPro" id="IPR014748">
    <property type="entry name" value="Enoyl-CoA_hydra_C"/>
</dbReference>
<dbReference type="SUPFAM" id="SSF55144">
    <property type="entry name" value="LigT-like"/>
    <property type="match status" value="1"/>
</dbReference>
<dbReference type="Pfam" id="PF00378">
    <property type="entry name" value="ECH_1"/>
    <property type="match status" value="1"/>
</dbReference>
<evidence type="ECO:0000256" key="5">
    <source>
        <dbReference type="ARBA" id="ARBA00023235"/>
    </source>
</evidence>
<feature type="domain" description="A-kinase anchor protein 7-like phosphoesterase" evidence="8">
    <location>
        <begin position="200"/>
        <end position="337"/>
    </location>
</feature>
<dbReference type="Proteomes" id="UP000054324">
    <property type="component" value="Unassembled WGS sequence"/>
</dbReference>
<dbReference type="GO" id="GO:0005739">
    <property type="term" value="C:mitochondrion"/>
    <property type="evidence" value="ECO:0007669"/>
    <property type="project" value="TreeGrafter"/>
</dbReference>
<keyword evidence="10" id="KW-1185">Reference proteome</keyword>
<feature type="region of interest" description="Disordered" evidence="6">
    <location>
        <begin position="1"/>
        <end position="35"/>
    </location>
</feature>
<dbReference type="RefSeq" id="XP_009169469.1">
    <property type="nucleotide sequence ID" value="XM_009171205.1"/>
</dbReference>
<dbReference type="AlphaFoldDB" id="A0A074ZLX0"/>
<dbReference type="STRING" id="6198.A0A074ZLX0"/>
<dbReference type="CDD" id="cd06558">
    <property type="entry name" value="crotonase-like"/>
    <property type="match status" value="1"/>
</dbReference>
<evidence type="ECO:0000259" key="8">
    <source>
        <dbReference type="Pfam" id="PF10469"/>
    </source>
</evidence>
<evidence type="ECO:0000313" key="10">
    <source>
        <dbReference type="Proteomes" id="UP000054324"/>
    </source>
</evidence>
<dbReference type="InterPro" id="IPR001753">
    <property type="entry name" value="Enoyl-CoA_hydra/iso"/>
</dbReference>
<accession>A0A074ZLX0</accession>
<dbReference type="GO" id="GO:0006635">
    <property type="term" value="P:fatty acid beta-oxidation"/>
    <property type="evidence" value="ECO:0007669"/>
    <property type="project" value="UniProtKB-UniPathway"/>
</dbReference>
<feature type="compositionally biased region" description="Polar residues" evidence="6">
    <location>
        <begin position="1"/>
        <end position="24"/>
    </location>
</feature>
<name>A0A074ZLX0_OPIVI</name>
<organism evidence="9 10">
    <name type="scientific">Opisthorchis viverrini</name>
    <name type="common">Southeast Asian liver fluke</name>
    <dbReference type="NCBI Taxonomy" id="6198"/>
    <lineage>
        <taxon>Eukaryota</taxon>
        <taxon>Metazoa</taxon>
        <taxon>Spiralia</taxon>
        <taxon>Lophotrochozoa</taxon>
        <taxon>Platyhelminthes</taxon>
        <taxon>Trematoda</taxon>
        <taxon>Digenea</taxon>
        <taxon>Opisthorchiida</taxon>
        <taxon>Opisthorchiata</taxon>
        <taxon>Opisthorchiidae</taxon>
        <taxon>Opisthorchis</taxon>
    </lineage>
</organism>
<evidence type="ECO:0000259" key="7">
    <source>
        <dbReference type="Pfam" id="PF04457"/>
    </source>
</evidence>
<evidence type="ECO:0000313" key="9">
    <source>
        <dbReference type="EMBL" id="KER26752.1"/>
    </source>
</evidence>
<dbReference type="Pfam" id="PF10469">
    <property type="entry name" value="AKAP7_NLS"/>
    <property type="match status" value="1"/>
</dbReference>
<evidence type="ECO:0008006" key="11">
    <source>
        <dbReference type="Google" id="ProtNLM"/>
    </source>
</evidence>
<dbReference type="GO" id="GO:0051750">
    <property type="term" value="F:delta(3,5)-delta(2,4)-dienoyl-CoA isomerase activity"/>
    <property type="evidence" value="ECO:0007669"/>
    <property type="project" value="TreeGrafter"/>
</dbReference>
<gene>
    <name evidence="9" type="ORF">T265_06035</name>
</gene>